<comment type="caution">
    <text evidence="4">The sequence shown here is derived from an EMBL/GenBank/DDBJ whole genome shotgun (WGS) entry which is preliminary data.</text>
</comment>
<dbReference type="InterPro" id="IPR020802">
    <property type="entry name" value="TesA-like"/>
</dbReference>
<dbReference type="PANTHER" id="PTHR11487">
    <property type="entry name" value="THIOESTERASE"/>
    <property type="match status" value="1"/>
</dbReference>
<dbReference type="Gene3D" id="3.40.50.1820">
    <property type="entry name" value="alpha/beta hydrolase"/>
    <property type="match status" value="1"/>
</dbReference>
<dbReference type="InterPro" id="IPR029058">
    <property type="entry name" value="AB_hydrolase_fold"/>
</dbReference>
<dbReference type="PANTHER" id="PTHR11487:SF0">
    <property type="entry name" value="S-ACYL FATTY ACID SYNTHASE THIOESTERASE, MEDIUM CHAIN"/>
    <property type="match status" value="1"/>
</dbReference>
<evidence type="ECO:0000313" key="4">
    <source>
        <dbReference type="EMBL" id="MFB9903353.1"/>
    </source>
</evidence>
<feature type="domain" description="Thioesterase TesA-like" evidence="3">
    <location>
        <begin position="27"/>
        <end position="248"/>
    </location>
</feature>
<dbReference type="InterPro" id="IPR001031">
    <property type="entry name" value="Thioesterase"/>
</dbReference>
<evidence type="ECO:0000256" key="1">
    <source>
        <dbReference type="ARBA" id="ARBA00007169"/>
    </source>
</evidence>
<proteinExistence type="inferred from homology"/>
<dbReference type="SUPFAM" id="SSF53474">
    <property type="entry name" value="alpha/beta-Hydrolases"/>
    <property type="match status" value="1"/>
</dbReference>
<reference evidence="4 5" key="1">
    <citation type="submission" date="2024-09" db="EMBL/GenBank/DDBJ databases">
        <authorList>
            <person name="Sun Q."/>
            <person name="Mori K."/>
        </authorList>
    </citation>
    <scope>NUCLEOTIDE SEQUENCE [LARGE SCALE GENOMIC DNA]</scope>
    <source>
        <strain evidence="4 5">TBRC 7907</strain>
    </source>
</reference>
<protein>
    <submittedName>
        <fullName evidence="4">Thioesterase II family protein</fullName>
    </submittedName>
</protein>
<organism evidence="4 5">
    <name type="scientific">Allokutzneria oryzae</name>
    <dbReference type="NCBI Taxonomy" id="1378989"/>
    <lineage>
        <taxon>Bacteria</taxon>
        <taxon>Bacillati</taxon>
        <taxon>Actinomycetota</taxon>
        <taxon>Actinomycetes</taxon>
        <taxon>Pseudonocardiales</taxon>
        <taxon>Pseudonocardiaceae</taxon>
        <taxon>Allokutzneria</taxon>
    </lineage>
</organism>
<evidence type="ECO:0000313" key="5">
    <source>
        <dbReference type="Proteomes" id="UP001589693"/>
    </source>
</evidence>
<name>A0ABV5ZR36_9PSEU</name>
<dbReference type="SMART" id="SM00824">
    <property type="entry name" value="PKS_TE"/>
    <property type="match status" value="1"/>
</dbReference>
<evidence type="ECO:0000256" key="2">
    <source>
        <dbReference type="ARBA" id="ARBA00022801"/>
    </source>
</evidence>
<dbReference type="Proteomes" id="UP001589693">
    <property type="component" value="Unassembled WGS sequence"/>
</dbReference>
<keyword evidence="2" id="KW-0378">Hydrolase</keyword>
<evidence type="ECO:0000259" key="3">
    <source>
        <dbReference type="SMART" id="SM00824"/>
    </source>
</evidence>
<accession>A0ABV5ZR36</accession>
<sequence length="253" mass="28016">MTTAEGEATRTWFRRYRPVARPRARLVCFAHAGGGPSAFRSWHEGLPSDVEVLGVRYPGRQDRVVEDCVARMEPLADAIADAVKPLLDRPMVFFGHSMGAWVAYEVALRLHRDHGFSLDQLLVSGQVAPHRHEPGGEDPGAEAVIAEVRRLGGYDAQLFEDPELRELVLPAILADFSLVRTYACDPQRRVDAPVVALFGEQDEDARPEDVRAWAERTTGGYAQRSFPGGHFYLAEHETALLREISALLAPAHA</sequence>
<keyword evidence="5" id="KW-1185">Reference proteome</keyword>
<dbReference type="RefSeq" id="WP_377850482.1">
    <property type="nucleotide sequence ID" value="NZ_JBHLZU010000004.1"/>
</dbReference>
<gene>
    <name evidence="4" type="ORF">ACFFQA_05320</name>
</gene>
<dbReference type="EMBL" id="JBHLZU010000004">
    <property type="protein sequence ID" value="MFB9903353.1"/>
    <property type="molecule type" value="Genomic_DNA"/>
</dbReference>
<dbReference type="Pfam" id="PF00975">
    <property type="entry name" value="Thioesterase"/>
    <property type="match status" value="1"/>
</dbReference>
<comment type="similarity">
    <text evidence="1">Belongs to the thioesterase family.</text>
</comment>
<dbReference type="InterPro" id="IPR012223">
    <property type="entry name" value="TEII"/>
</dbReference>